<evidence type="ECO:0000313" key="4">
    <source>
        <dbReference type="EMBL" id="MBB6261448.1"/>
    </source>
</evidence>
<name>A0A841M5M3_9HYPH</name>
<dbReference type="Pfam" id="PF01156">
    <property type="entry name" value="IU_nuc_hydro"/>
    <property type="match status" value="1"/>
</dbReference>
<dbReference type="PROSITE" id="PS01247">
    <property type="entry name" value="IUNH"/>
    <property type="match status" value="1"/>
</dbReference>
<evidence type="ECO:0000313" key="5">
    <source>
        <dbReference type="Proteomes" id="UP000555393"/>
    </source>
</evidence>
<protein>
    <submittedName>
        <fullName evidence="4">Inosine-uridine nucleoside N-ribohydrolase</fullName>
    </submittedName>
</protein>
<gene>
    <name evidence="4" type="ORF">FHS77_002003</name>
</gene>
<dbReference type="Proteomes" id="UP000555393">
    <property type="component" value="Unassembled WGS sequence"/>
</dbReference>
<dbReference type="SUPFAM" id="SSF53590">
    <property type="entry name" value="Nucleoside hydrolase"/>
    <property type="match status" value="1"/>
</dbReference>
<dbReference type="InterPro" id="IPR023186">
    <property type="entry name" value="IUNH"/>
</dbReference>
<dbReference type="PANTHER" id="PTHR12304:SF4">
    <property type="entry name" value="URIDINE NUCLEOSIDASE"/>
    <property type="match status" value="1"/>
</dbReference>
<keyword evidence="2" id="KW-0326">Glycosidase</keyword>
<dbReference type="Gene3D" id="3.90.245.10">
    <property type="entry name" value="Ribonucleoside hydrolase-like"/>
    <property type="match status" value="1"/>
</dbReference>
<reference evidence="4 5" key="1">
    <citation type="submission" date="2020-08" db="EMBL/GenBank/DDBJ databases">
        <title>Genomic Encyclopedia of Type Strains, Phase IV (KMG-IV): sequencing the most valuable type-strain genomes for metagenomic binning, comparative biology and taxonomic classification.</title>
        <authorList>
            <person name="Goeker M."/>
        </authorList>
    </citation>
    <scope>NUCLEOTIDE SEQUENCE [LARGE SCALE GENOMIC DNA]</scope>
    <source>
        <strain evidence="4 5">DSM 22336</strain>
    </source>
</reference>
<dbReference type="InterPro" id="IPR001910">
    <property type="entry name" value="Inosine/uridine_hydrolase_dom"/>
</dbReference>
<keyword evidence="1 4" id="KW-0378">Hydrolase</keyword>
<proteinExistence type="predicted"/>
<dbReference type="EMBL" id="JACIIU010000008">
    <property type="protein sequence ID" value="MBB6261448.1"/>
    <property type="molecule type" value="Genomic_DNA"/>
</dbReference>
<dbReference type="GO" id="GO:0008477">
    <property type="term" value="F:purine nucleosidase activity"/>
    <property type="evidence" value="ECO:0007669"/>
    <property type="project" value="TreeGrafter"/>
</dbReference>
<keyword evidence="5" id="KW-1185">Reference proteome</keyword>
<feature type="domain" description="Inosine/uridine-preferring nucleoside hydrolase" evidence="3">
    <location>
        <begin position="5"/>
        <end position="76"/>
    </location>
</feature>
<evidence type="ECO:0000256" key="1">
    <source>
        <dbReference type="ARBA" id="ARBA00022801"/>
    </source>
</evidence>
<sequence>MKTKIIIDTDPGQDDAVAILLALASPELDILGITTVAGNIPLARTQNNARKICEVAGRKDVKRFAGALRPLLRQLPSLISMLIRMQPMSFSMPVYTGQYCHWMSRIRI</sequence>
<evidence type="ECO:0000256" key="2">
    <source>
        <dbReference type="ARBA" id="ARBA00023295"/>
    </source>
</evidence>
<comment type="caution">
    <text evidence="4">The sequence shown here is derived from an EMBL/GenBank/DDBJ whole genome shotgun (WGS) entry which is preliminary data.</text>
</comment>
<dbReference type="GO" id="GO:0006152">
    <property type="term" value="P:purine nucleoside catabolic process"/>
    <property type="evidence" value="ECO:0007669"/>
    <property type="project" value="TreeGrafter"/>
</dbReference>
<organism evidence="4 5">
    <name type="scientific">Paenochrobactrum gallinarii</name>
    <dbReference type="NCBI Taxonomy" id="643673"/>
    <lineage>
        <taxon>Bacteria</taxon>
        <taxon>Pseudomonadati</taxon>
        <taxon>Pseudomonadota</taxon>
        <taxon>Alphaproteobacteria</taxon>
        <taxon>Hyphomicrobiales</taxon>
        <taxon>Brucellaceae</taxon>
        <taxon>Paenochrobactrum</taxon>
    </lineage>
</organism>
<dbReference type="AlphaFoldDB" id="A0A841M5M3"/>
<dbReference type="InterPro" id="IPR036452">
    <property type="entry name" value="Ribo_hydro-like"/>
</dbReference>
<dbReference type="PANTHER" id="PTHR12304">
    <property type="entry name" value="INOSINE-URIDINE PREFERRING NUCLEOSIDE HYDROLASE"/>
    <property type="match status" value="1"/>
</dbReference>
<accession>A0A841M5M3</accession>
<dbReference type="InterPro" id="IPR015910">
    <property type="entry name" value="I/U_nuclsd_hydro_CS"/>
</dbReference>
<dbReference type="GO" id="GO:0045437">
    <property type="term" value="F:uridine nucleosidase activity"/>
    <property type="evidence" value="ECO:0007669"/>
    <property type="project" value="UniProtKB-ARBA"/>
</dbReference>
<evidence type="ECO:0000259" key="3">
    <source>
        <dbReference type="Pfam" id="PF01156"/>
    </source>
</evidence>
<dbReference type="GO" id="GO:0005829">
    <property type="term" value="C:cytosol"/>
    <property type="evidence" value="ECO:0007669"/>
    <property type="project" value="TreeGrafter"/>
</dbReference>